<evidence type="ECO:0000313" key="11">
    <source>
        <dbReference type="EMBL" id="KAJ1129627.1"/>
    </source>
</evidence>
<dbReference type="PRINTS" id="PR00405">
    <property type="entry name" value="REVINTRACTNG"/>
</dbReference>
<keyword evidence="5" id="KW-0677">Repeat</keyword>
<keyword evidence="6 8" id="KW-0863">Zinc-finger</keyword>
<dbReference type="Pfam" id="PF00169">
    <property type="entry name" value="PH"/>
    <property type="match status" value="2"/>
</dbReference>
<dbReference type="PROSITE" id="PS50003">
    <property type="entry name" value="PH_DOMAIN"/>
    <property type="match status" value="2"/>
</dbReference>
<evidence type="ECO:0000256" key="3">
    <source>
        <dbReference type="ARBA" id="ARBA00022490"/>
    </source>
</evidence>
<dbReference type="Proteomes" id="UP001066276">
    <property type="component" value="Chromosome 7"/>
</dbReference>
<dbReference type="InterPro" id="IPR011993">
    <property type="entry name" value="PH-like_dom_sf"/>
</dbReference>
<evidence type="ECO:0000256" key="5">
    <source>
        <dbReference type="ARBA" id="ARBA00022737"/>
    </source>
</evidence>
<evidence type="ECO:0000256" key="2">
    <source>
        <dbReference type="ARBA" id="ARBA00022468"/>
    </source>
</evidence>
<evidence type="ECO:0000256" key="8">
    <source>
        <dbReference type="PROSITE-ProRule" id="PRU00288"/>
    </source>
</evidence>
<dbReference type="PANTHER" id="PTHR46021">
    <property type="entry name" value="ARF-GAP WITH DUAL PH DOMAIN-CONTAINING PROTEIN 1-LIKE PROTEIN"/>
    <property type="match status" value="1"/>
</dbReference>
<gene>
    <name evidence="11" type="ORF">NDU88_007993</name>
</gene>
<organism evidence="11 12">
    <name type="scientific">Pleurodeles waltl</name>
    <name type="common">Iberian ribbed newt</name>
    <dbReference type="NCBI Taxonomy" id="8319"/>
    <lineage>
        <taxon>Eukaryota</taxon>
        <taxon>Metazoa</taxon>
        <taxon>Chordata</taxon>
        <taxon>Craniata</taxon>
        <taxon>Vertebrata</taxon>
        <taxon>Euteleostomi</taxon>
        <taxon>Amphibia</taxon>
        <taxon>Batrachia</taxon>
        <taxon>Caudata</taxon>
        <taxon>Salamandroidea</taxon>
        <taxon>Salamandridae</taxon>
        <taxon>Pleurodelinae</taxon>
        <taxon>Pleurodeles</taxon>
    </lineage>
</organism>
<evidence type="ECO:0008006" key="13">
    <source>
        <dbReference type="Google" id="ProtNLM"/>
    </source>
</evidence>
<protein>
    <recommendedName>
        <fullName evidence="13">ArfGAP with dual PH domains 2</fullName>
    </recommendedName>
</protein>
<dbReference type="Gene3D" id="1.10.220.150">
    <property type="entry name" value="Arf GTPase activating protein"/>
    <property type="match status" value="1"/>
</dbReference>
<evidence type="ECO:0000256" key="7">
    <source>
        <dbReference type="ARBA" id="ARBA00022833"/>
    </source>
</evidence>
<keyword evidence="4" id="KW-0479">Metal-binding</keyword>
<dbReference type="GO" id="GO:0005096">
    <property type="term" value="F:GTPase activator activity"/>
    <property type="evidence" value="ECO:0007669"/>
    <property type="project" value="UniProtKB-KW"/>
</dbReference>
<keyword evidence="7" id="KW-0862">Zinc</keyword>
<dbReference type="InterPro" id="IPR037849">
    <property type="entry name" value="PH1_ADAP"/>
</dbReference>
<dbReference type="GO" id="GO:0005886">
    <property type="term" value="C:plasma membrane"/>
    <property type="evidence" value="ECO:0007669"/>
    <property type="project" value="TreeGrafter"/>
</dbReference>
<accession>A0AAV7PMV9</accession>
<keyword evidence="2" id="KW-0343">GTPase activation</keyword>
<dbReference type="FunFam" id="2.30.29.30:FF:000080">
    <property type="entry name" value="Arf-GAP with dual PH domain-containing protein 1"/>
    <property type="match status" value="1"/>
</dbReference>
<reference evidence="11" key="1">
    <citation type="journal article" date="2022" name="bioRxiv">
        <title>Sequencing and chromosome-scale assembly of the giantPleurodeles waltlgenome.</title>
        <authorList>
            <person name="Brown T."/>
            <person name="Elewa A."/>
            <person name="Iarovenko S."/>
            <person name="Subramanian E."/>
            <person name="Araus A.J."/>
            <person name="Petzold A."/>
            <person name="Susuki M."/>
            <person name="Suzuki K.-i.T."/>
            <person name="Hayashi T."/>
            <person name="Toyoda A."/>
            <person name="Oliveira C."/>
            <person name="Osipova E."/>
            <person name="Leigh N.D."/>
            <person name="Simon A."/>
            <person name="Yun M.H."/>
        </authorList>
    </citation>
    <scope>NUCLEOTIDE SEQUENCE</scope>
    <source>
        <strain evidence="11">20211129_DDA</strain>
        <tissue evidence="11">Liver</tissue>
    </source>
</reference>
<dbReference type="PANTHER" id="PTHR46021:SF6">
    <property type="entry name" value="ARF-GAP WITH DUAL PH DOMAIN-CONTAINING PROTEIN 2"/>
    <property type="match status" value="1"/>
</dbReference>
<dbReference type="InterPro" id="IPR038508">
    <property type="entry name" value="ArfGAP_dom_sf"/>
</dbReference>
<dbReference type="AlphaFoldDB" id="A0AAV7PMV9"/>
<dbReference type="SUPFAM" id="SSF57863">
    <property type="entry name" value="ArfGap/RecO-like zinc finger"/>
    <property type="match status" value="1"/>
</dbReference>
<dbReference type="SUPFAM" id="SSF50729">
    <property type="entry name" value="PH domain-like"/>
    <property type="match status" value="2"/>
</dbReference>
<evidence type="ECO:0000256" key="6">
    <source>
        <dbReference type="ARBA" id="ARBA00022771"/>
    </source>
</evidence>
<proteinExistence type="predicted"/>
<dbReference type="FunFam" id="2.30.29.30:FF:000099">
    <property type="entry name" value="Arf-GAP with dual PH domain-containing protein 1"/>
    <property type="match status" value="1"/>
</dbReference>
<dbReference type="InterPro" id="IPR037278">
    <property type="entry name" value="ARFGAP/RecO"/>
</dbReference>
<comment type="caution">
    <text evidence="11">The sequence shown here is derived from an EMBL/GenBank/DDBJ whole genome shotgun (WGS) entry which is preliminary data.</text>
</comment>
<sequence>MSFGNEKLLYEIRSTPGNYECADCGAPDPAWTSYQLGIFICVGCSGIHRDLPEISKVKSVQLDYWKDEHIQHMKENGNLLSKVKYEANVPPFYYRPRPQDCLVLKEQWIRAKYQREEFTANKDISAWYLSGFKEGFLWKRGRDNKQFQSRKFVLSEEEGVLKYYMTSVCKNPKSVINLRDLNAIFQPEKIGHRNGLAFIFTKDSRTRTIFVYHENGEDIVDWFNSIRAARLRYLKKAFPDTPESELIPKITRNYVKEGYMEKTGPTQREPFKKRWFTLDSLERKLLYYKTPMDAYEQGGVFIGSTNHGYKVRDVLPAGLTARKCRAGISIETPERIFLLTCLTKNEQTEWIKALNDIISRPMTPQDYAAEANLRQNHKNSIRH</sequence>
<dbReference type="Gene3D" id="2.30.29.30">
    <property type="entry name" value="Pleckstrin-homology domain (PH domain)/Phosphotyrosine-binding domain (PTB)"/>
    <property type="match status" value="2"/>
</dbReference>
<keyword evidence="3" id="KW-0963">Cytoplasm</keyword>
<feature type="domain" description="Arf-GAP" evidence="10">
    <location>
        <begin position="6"/>
        <end position="126"/>
    </location>
</feature>
<dbReference type="InterPro" id="IPR052589">
    <property type="entry name" value="Arf-GAP_dual-PH_domain"/>
</dbReference>
<name>A0AAV7PMV9_PLEWA</name>
<dbReference type="Pfam" id="PF01412">
    <property type="entry name" value="ArfGap"/>
    <property type="match status" value="1"/>
</dbReference>
<dbReference type="CDD" id="cd13252">
    <property type="entry name" value="PH1_ADAP"/>
    <property type="match status" value="1"/>
</dbReference>
<dbReference type="InterPro" id="IPR001164">
    <property type="entry name" value="ArfGAP_dom"/>
</dbReference>
<evidence type="ECO:0000256" key="1">
    <source>
        <dbReference type="ARBA" id="ARBA00004496"/>
    </source>
</evidence>
<dbReference type="InterPro" id="IPR001849">
    <property type="entry name" value="PH_domain"/>
</dbReference>
<evidence type="ECO:0000313" key="12">
    <source>
        <dbReference type="Proteomes" id="UP001066276"/>
    </source>
</evidence>
<comment type="subcellular location">
    <subcellularLocation>
        <location evidence="1">Cytoplasm</location>
    </subcellularLocation>
</comment>
<dbReference type="GO" id="GO:0005737">
    <property type="term" value="C:cytoplasm"/>
    <property type="evidence" value="ECO:0007669"/>
    <property type="project" value="UniProtKB-SubCell"/>
</dbReference>
<keyword evidence="12" id="KW-1185">Reference proteome</keyword>
<dbReference type="SMART" id="SM00233">
    <property type="entry name" value="PH"/>
    <property type="match status" value="2"/>
</dbReference>
<feature type="domain" description="PH" evidence="9">
    <location>
        <begin position="253"/>
        <end position="359"/>
    </location>
</feature>
<evidence type="ECO:0000256" key="4">
    <source>
        <dbReference type="ARBA" id="ARBA00022723"/>
    </source>
</evidence>
<dbReference type="GO" id="GO:0005547">
    <property type="term" value="F:phosphatidylinositol-3,4,5-trisphosphate binding"/>
    <property type="evidence" value="ECO:0007669"/>
    <property type="project" value="TreeGrafter"/>
</dbReference>
<feature type="domain" description="PH" evidence="9">
    <location>
        <begin position="130"/>
        <end position="231"/>
    </location>
</feature>
<dbReference type="GO" id="GO:1902936">
    <property type="term" value="F:phosphatidylinositol bisphosphate binding"/>
    <property type="evidence" value="ECO:0007669"/>
    <property type="project" value="InterPro"/>
</dbReference>
<dbReference type="GO" id="GO:0008270">
    <property type="term" value="F:zinc ion binding"/>
    <property type="evidence" value="ECO:0007669"/>
    <property type="project" value="UniProtKB-KW"/>
</dbReference>
<dbReference type="SMART" id="SM00105">
    <property type="entry name" value="ArfGap"/>
    <property type="match status" value="1"/>
</dbReference>
<dbReference type="EMBL" id="JANPWB010000011">
    <property type="protein sequence ID" value="KAJ1129627.1"/>
    <property type="molecule type" value="Genomic_DNA"/>
</dbReference>
<evidence type="ECO:0000259" key="10">
    <source>
        <dbReference type="PROSITE" id="PS50115"/>
    </source>
</evidence>
<dbReference type="GO" id="GO:0007507">
    <property type="term" value="P:heart development"/>
    <property type="evidence" value="ECO:0007669"/>
    <property type="project" value="TreeGrafter"/>
</dbReference>
<dbReference type="PROSITE" id="PS50115">
    <property type="entry name" value="ARFGAP"/>
    <property type="match status" value="1"/>
</dbReference>
<dbReference type="FunFam" id="1.10.220.150:FF:000011">
    <property type="entry name" value="Arf-GAP with dual PH domain-containing protein 1"/>
    <property type="match status" value="1"/>
</dbReference>
<evidence type="ECO:0000259" key="9">
    <source>
        <dbReference type="PROSITE" id="PS50003"/>
    </source>
</evidence>